<dbReference type="PROSITE" id="PS51279">
    <property type="entry name" value="BCNT_C"/>
    <property type="match status" value="1"/>
</dbReference>
<name>A0AAV1U2E4_9STRA</name>
<dbReference type="PANTHER" id="PTHR48407:SF1">
    <property type="entry name" value="CRANIOFACIAL DEVELOPMENT PROTEIN 1"/>
    <property type="match status" value="1"/>
</dbReference>
<organism evidence="3 4">
    <name type="scientific">Peronospora matthiolae</name>
    <dbReference type="NCBI Taxonomy" id="2874970"/>
    <lineage>
        <taxon>Eukaryota</taxon>
        <taxon>Sar</taxon>
        <taxon>Stramenopiles</taxon>
        <taxon>Oomycota</taxon>
        <taxon>Peronosporomycetes</taxon>
        <taxon>Peronosporales</taxon>
        <taxon>Peronosporaceae</taxon>
        <taxon>Peronospora</taxon>
    </lineage>
</organism>
<accession>A0AAV1U2E4</accession>
<evidence type="ECO:0000313" key="4">
    <source>
        <dbReference type="Proteomes" id="UP001162060"/>
    </source>
</evidence>
<feature type="domain" description="BCNT-C" evidence="2">
    <location>
        <begin position="142"/>
        <end position="220"/>
    </location>
</feature>
<feature type="region of interest" description="Disordered" evidence="1">
    <location>
        <begin position="1"/>
        <end position="42"/>
    </location>
</feature>
<evidence type="ECO:0000313" key="3">
    <source>
        <dbReference type="EMBL" id="CAK7928640.1"/>
    </source>
</evidence>
<dbReference type="Pfam" id="PF07572">
    <property type="entry name" value="BCNT"/>
    <property type="match status" value="1"/>
</dbReference>
<dbReference type="Proteomes" id="UP001162060">
    <property type="component" value="Unassembled WGS sequence"/>
</dbReference>
<evidence type="ECO:0000256" key="1">
    <source>
        <dbReference type="SAM" id="MobiDB-lite"/>
    </source>
</evidence>
<feature type="compositionally biased region" description="Acidic residues" evidence="1">
    <location>
        <begin position="1"/>
        <end position="30"/>
    </location>
</feature>
<dbReference type="InterPro" id="IPR027124">
    <property type="entry name" value="Swc5/CFDP1/2"/>
</dbReference>
<dbReference type="AlphaFoldDB" id="A0AAV1U2E4"/>
<dbReference type="PANTHER" id="PTHR48407">
    <property type="entry name" value="CRANIOFACIAL DEVELOPMENT PROTEIN 1"/>
    <property type="match status" value="1"/>
</dbReference>
<evidence type="ECO:0000259" key="2">
    <source>
        <dbReference type="PROSITE" id="PS51279"/>
    </source>
</evidence>
<reference evidence="3" key="1">
    <citation type="submission" date="2024-01" db="EMBL/GenBank/DDBJ databases">
        <authorList>
            <person name="Webb A."/>
        </authorList>
    </citation>
    <scope>NUCLEOTIDE SEQUENCE</scope>
    <source>
        <strain evidence="3">Pm1</strain>
    </source>
</reference>
<gene>
    <name evidence="3" type="ORF">PM001_LOCUS13790</name>
</gene>
<comment type="caution">
    <text evidence="3">The sequence shown here is derived from an EMBL/GenBank/DDBJ whole genome shotgun (WGS) entry which is preliminary data.</text>
</comment>
<proteinExistence type="predicted"/>
<sequence>MTSSSEEDDGDYVPEAASEDDEQENADASDTDATSEAQRRVAVASHVDKLWDDMNVSTAVSKKSVDKTTKLLAGLTKKTKSSTSRLKRKKYAVREFSMPVLSVDGKRSRTDLAEGTSKQKVNRVVKFAGKEYSVSTIVPQAKDGKKSLDKVLDALSEPKKVSTMEKSSFDWDKFKEKEGIDEELTQSTKNGYIDKQEFLQRLDLRRFELEKAERDKQRKLQQQQPK</sequence>
<dbReference type="InterPro" id="IPR011421">
    <property type="entry name" value="BCNT-C"/>
</dbReference>
<dbReference type="EMBL" id="CAKLBY020000130">
    <property type="protein sequence ID" value="CAK7928640.1"/>
    <property type="molecule type" value="Genomic_DNA"/>
</dbReference>
<protein>
    <recommendedName>
        <fullName evidence="2">BCNT-C domain-containing protein</fullName>
    </recommendedName>
</protein>